<comment type="catalytic activity">
    <reaction evidence="10">
        <text>an acyl phosphate + sn-glycerol 3-phosphate = a 1-acyl-sn-glycero-3-phosphate + phosphate</text>
        <dbReference type="Rhea" id="RHEA:34075"/>
        <dbReference type="ChEBI" id="CHEBI:43474"/>
        <dbReference type="ChEBI" id="CHEBI:57597"/>
        <dbReference type="ChEBI" id="CHEBI:57970"/>
        <dbReference type="ChEBI" id="CHEBI:59918"/>
        <dbReference type="EC" id="2.3.1.275"/>
    </reaction>
</comment>
<feature type="transmembrane region" description="Helical" evidence="10">
    <location>
        <begin position="137"/>
        <end position="160"/>
    </location>
</feature>
<keyword evidence="1 10" id="KW-1003">Cell membrane</keyword>
<dbReference type="NCBIfam" id="TIGR00023">
    <property type="entry name" value="glycerol-3-phosphate 1-O-acyltransferase PlsY"/>
    <property type="match status" value="1"/>
</dbReference>
<feature type="transmembrane region" description="Helical" evidence="10">
    <location>
        <begin position="62"/>
        <end position="85"/>
    </location>
</feature>
<proteinExistence type="inferred from homology"/>
<sequence>MFSYLRDFALPSVLVALVSYLLGSISSSIIFTKAFDNNLDIRTMGSGNAGATNVLRSVGVKAAIFTFIFDFAKGAVSVMIGRAVFQYVCTQAAAPLIVNPHVVAQYGAYIAGVACVFGHIYPLYFGFKGGKGVLTSAAMIALIDWRVFLIVIGVFLALFLTTKIVSLSSICAAAAFPVATFIITFFIDFRGSQVSAGPVPISYVWVTTAIAFCMGFVLIYKHRTNIERIKNGTEKKITINHRT</sequence>
<keyword evidence="8 10" id="KW-0594">Phospholipid biosynthesis</keyword>
<dbReference type="Proteomes" id="UP000719942">
    <property type="component" value="Unassembled WGS sequence"/>
</dbReference>
<dbReference type="EC" id="2.3.1.275" evidence="10"/>
<dbReference type="PANTHER" id="PTHR30309:SF0">
    <property type="entry name" value="GLYCEROL-3-PHOSPHATE ACYLTRANSFERASE-RELATED"/>
    <property type="match status" value="1"/>
</dbReference>
<dbReference type="GO" id="GO:0004366">
    <property type="term" value="F:glycerol-3-phosphate O-acyltransferase activity"/>
    <property type="evidence" value="ECO:0007669"/>
    <property type="project" value="UniProtKB-EC"/>
</dbReference>
<keyword evidence="12" id="KW-1185">Reference proteome</keyword>
<evidence type="ECO:0000313" key="11">
    <source>
        <dbReference type="EMBL" id="MBW7573984.1"/>
    </source>
</evidence>
<dbReference type="SMART" id="SM01207">
    <property type="entry name" value="G3P_acyltransf"/>
    <property type="match status" value="1"/>
</dbReference>
<comment type="caution">
    <text evidence="11">The sequence shown here is derived from an EMBL/GenBank/DDBJ whole genome shotgun (WGS) entry which is preliminary data.</text>
</comment>
<evidence type="ECO:0000256" key="8">
    <source>
        <dbReference type="ARBA" id="ARBA00023209"/>
    </source>
</evidence>
<comment type="subcellular location">
    <subcellularLocation>
        <location evidence="10">Cell membrane</location>
        <topology evidence="10">Multi-pass membrane protein</topology>
    </subcellularLocation>
</comment>
<evidence type="ECO:0000256" key="7">
    <source>
        <dbReference type="ARBA" id="ARBA00023136"/>
    </source>
</evidence>
<evidence type="ECO:0000256" key="6">
    <source>
        <dbReference type="ARBA" id="ARBA00023098"/>
    </source>
</evidence>
<keyword evidence="7 10" id="KW-0472">Membrane</keyword>
<reference evidence="11 12" key="1">
    <citation type="submission" date="2021-03" db="EMBL/GenBank/DDBJ databases">
        <title>Caproiciproducens sp. nov. isolated from feces of cow.</title>
        <authorList>
            <person name="Choi J.-Y."/>
        </authorList>
    </citation>
    <scope>NUCLEOTIDE SEQUENCE [LARGE SCALE GENOMIC DNA]</scope>
    <source>
        <strain evidence="11 12">AGMB10547</strain>
    </source>
</reference>
<comment type="similarity">
    <text evidence="10">Belongs to the PlsY family.</text>
</comment>
<gene>
    <name evidence="10 11" type="primary">plsY</name>
    <name evidence="11" type="ORF">J5W02_14315</name>
</gene>
<accession>A0ABS7DRQ3</accession>
<evidence type="ECO:0000256" key="10">
    <source>
        <dbReference type="HAMAP-Rule" id="MF_01043"/>
    </source>
</evidence>
<evidence type="ECO:0000256" key="4">
    <source>
        <dbReference type="ARBA" id="ARBA00022692"/>
    </source>
</evidence>
<dbReference type="PANTHER" id="PTHR30309">
    <property type="entry name" value="INNER MEMBRANE PROTEIN YGIH"/>
    <property type="match status" value="1"/>
</dbReference>
<keyword evidence="3 10" id="KW-0808">Transferase</keyword>
<evidence type="ECO:0000256" key="1">
    <source>
        <dbReference type="ARBA" id="ARBA00022475"/>
    </source>
</evidence>
<evidence type="ECO:0000256" key="9">
    <source>
        <dbReference type="ARBA" id="ARBA00023264"/>
    </source>
</evidence>
<dbReference type="HAMAP" id="MF_01043">
    <property type="entry name" value="PlsY"/>
    <property type="match status" value="1"/>
</dbReference>
<feature type="transmembrane region" description="Helical" evidence="10">
    <location>
        <begin position="12"/>
        <end position="31"/>
    </location>
</feature>
<evidence type="ECO:0000313" key="12">
    <source>
        <dbReference type="Proteomes" id="UP000719942"/>
    </source>
</evidence>
<keyword evidence="2 10" id="KW-0444">Lipid biosynthesis</keyword>
<name>A0ABS7DRQ3_9FIRM</name>
<feature type="transmembrane region" description="Helical" evidence="10">
    <location>
        <begin position="106"/>
        <end position="125"/>
    </location>
</feature>
<keyword evidence="11" id="KW-0012">Acyltransferase</keyword>
<keyword evidence="5 10" id="KW-1133">Transmembrane helix</keyword>
<dbReference type="RefSeq" id="WP_219966394.1">
    <property type="nucleotide sequence ID" value="NZ_JAGFNZ010000007.1"/>
</dbReference>
<dbReference type="InterPro" id="IPR003811">
    <property type="entry name" value="G3P_acylTferase_PlsY"/>
</dbReference>
<keyword evidence="4 10" id="KW-0812">Transmembrane</keyword>
<keyword evidence="9 10" id="KW-1208">Phospholipid metabolism</keyword>
<organism evidence="11 12">
    <name type="scientific">Caproiciproducens faecalis</name>
    <dbReference type="NCBI Taxonomy" id="2820301"/>
    <lineage>
        <taxon>Bacteria</taxon>
        <taxon>Bacillati</taxon>
        <taxon>Bacillota</taxon>
        <taxon>Clostridia</taxon>
        <taxon>Eubacteriales</taxon>
        <taxon>Acutalibacteraceae</taxon>
        <taxon>Caproiciproducens</taxon>
    </lineage>
</organism>
<feature type="transmembrane region" description="Helical" evidence="10">
    <location>
        <begin position="167"/>
        <end position="187"/>
    </location>
</feature>
<dbReference type="Pfam" id="PF02660">
    <property type="entry name" value="G3P_acyltransf"/>
    <property type="match status" value="1"/>
</dbReference>
<comment type="subunit">
    <text evidence="10">Probably interacts with PlsX.</text>
</comment>
<evidence type="ECO:0000256" key="3">
    <source>
        <dbReference type="ARBA" id="ARBA00022679"/>
    </source>
</evidence>
<keyword evidence="6 10" id="KW-0443">Lipid metabolism</keyword>
<protein>
    <recommendedName>
        <fullName evidence="10">Glycerol-3-phosphate acyltransferase</fullName>
    </recommendedName>
    <alternativeName>
        <fullName evidence="10">Acyl-PO4 G3P acyltransferase</fullName>
    </alternativeName>
    <alternativeName>
        <fullName evidence="10">Acyl-phosphate--glycerol-3-phosphate acyltransferase</fullName>
    </alternativeName>
    <alternativeName>
        <fullName evidence="10">G3P acyltransferase</fullName>
        <shortName evidence="10">GPAT</shortName>
        <ecNumber evidence="10">2.3.1.275</ecNumber>
    </alternativeName>
    <alternativeName>
        <fullName evidence="10">Lysophosphatidic acid synthase</fullName>
        <shortName evidence="10">LPA synthase</shortName>
    </alternativeName>
</protein>
<feature type="transmembrane region" description="Helical" evidence="10">
    <location>
        <begin position="199"/>
        <end position="220"/>
    </location>
</feature>
<evidence type="ECO:0000256" key="2">
    <source>
        <dbReference type="ARBA" id="ARBA00022516"/>
    </source>
</evidence>
<dbReference type="EMBL" id="JAGFNZ010000007">
    <property type="protein sequence ID" value="MBW7573984.1"/>
    <property type="molecule type" value="Genomic_DNA"/>
</dbReference>
<evidence type="ECO:0000256" key="5">
    <source>
        <dbReference type="ARBA" id="ARBA00022989"/>
    </source>
</evidence>
<comment type="function">
    <text evidence="10">Catalyzes the transfer of an acyl group from acyl-phosphate (acyl-PO(4)) to glycerol-3-phosphate (G3P) to form lysophosphatidic acid (LPA). This enzyme utilizes acyl-phosphate as fatty acyl donor, but not acyl-CoA or acyl-ACP.</text>
</comment>
<comment type="pathway">
    <text evidence="10">Lipid metabolism; phospholipid metabolism.</text>
</comment>